<reference evidence="8" key="1">
    <citation type="submission" date="2022-07" db="EMBL/GenBank/DDBJ databases">
        <title>Draft genome sequence of Zalerion maritima ATCC 34329, a (micro)plastics degrading marine fungus.</title>
        <authorList>
            <person name="Paco A."/>
            <person name="Goncalves M.F.M."/>
            <person name="Rocha-Santos T.A.P."/>
            <person name="Alves A."/>
        </authorList>
    </citation>
    <scope>NUCLEOTIDE SEQUENCE</scope>
    <source>
        <strain evidence="8">ATCC 34329</strain>
    </source>
</reference>
<dbReference type="InterPro" id="IPR034808">
    <property type="entry name" value="Nop4p_RRM3"/>
</dbReference>
<feature type="region of interest" description="Disordered" evidence="6">
    <location>
        <begin position="238"/>
        <end position="298"/>
    </location>
</feature>
<sequence length="826" mass="91564">MTKKEQLKRRRAAQEESLTYEDLTEAGAAPPQKKVRTEARTSLFVRSLPRSATSESLTTLFSEHFPVKHATVVIDKATQESRGYGFVTFTDSDDCLSAKAKLNGYLIDGRRIQLEVAEPRHRDAKGRAEAPEEAARWEAEKERRKAADEEARKPPKLIIRNLPWSIKKPEDLSKLFLSFGKIKFADLPQSQGKLSGFGFVTLRGRKNAETAIAALNGKEIDGRTIAVDWAVDKETWEKEKAKEIAAEKAVRRAAREAEKEAKKKGKNEDGKDKNKESEEEKTDAEEPKVSKATDDYDPDADIAAFMDKMEDFDSEPEDEGDEDDEVEWENTDDEDTSSEEDEDASDKDSEDKDAASDDEHEAPKPKKPLTDNTTTVFVRNLPYTTTDEELKTHFSHFGPIRYARVVMNHSTEQSAGTGFVCFFNAPELHACVRNAPKPTPVTASGSKIKKSLLQDESSDPSGLYTLDGRILQVAAAVSKEEATKLSEDGPDILHKRKQDKRRLYLLNEGNIPHNSSLYATFSPSDIKMREASLTQRKKIVQSNPLLHISLARLALRNIPSDVTSKDLKALAREAVVGFASDVRAGLREPLSKEEEYRGGEDDREEERRRKEKGKGVVRQAKIIFEDKKGSKMSEQKTGANNGSKNSGKDDDDGGIAVGKSRGYGFIEYSSHRWALMGLRWLNGRLVGGNGGKGGGKGKKLRLIAEFAIENAQVVQRRKEMQVKSRLISAQQLEKQKAAGTAGTAGTAGGKSVAVNGKPFGKGKDAGRDRKGKGKGMEARSGGSSKHDEVEVEDIKAGKKTQEVKRKIISRTKMMRKKKEKIRRAGA</sequence>
<feature type="compositionally biased region" description="Basic and acidic residues" evidence="6">
    <location>
        <begin position="346"/>
        <end position="364"/>
    </location>
</feature>
<gene>
    <name evidence="8" type="ORF">MKZ38_008469</name>
</gene>
<dbReference type="CDD" id="cd12676">
    <property type="entry name" value="RRM3_Nop4p"/>
    <property type="match status" value="1"/>
</dbReference>
<dbReference type="GO" id="GO:0005730">
    <property type="term" value="C:nucleolus"/>
    <property type="evidence" value="ECO:0007669"/>
    <property type="project" value="TreeGrafter"/>
</dbReference>
<dbReference type="Gene3D" id="3.30.70.330">
    <property type="match status" value="4"/>
</dbReference>
<evidence type="ECO:0000256" key="6">
    <source>
        <dbReference type="SAM" id="MobiDB-lite"/>
    </source>
</evidence>
<keyword evidence="3 5" id="KW-0694">RNA-binding</keyword>
<dbReference type="SMART" id="SM00361">
    <property type="entry name" value="RRM_1"/>
    <property type="match status" value="1"/>
</dbReference>
<evidence type="ECO:0000256" key="1">
    <source>
        <dbReference type="ARBA" id="ARBA00004123"/>
    </source>
</evidence>
<feature type="domain" description="RRM" evidence="7">
    <location>
        <begin position="41"/>
        <end position="119"/>
    </location>
</feature>
<comment type="subcellular location">
    <subcellularLocation>
        <location evidence="1">Nucleus</location>
    </subcellularLocation>
</comment>
<dbReference type="InterPro" id="IPR012677">
    <property type="entry name" value="Nucleotide-bd_a/b_plait_sf"/>
</dbReference>
<feature type="domain" description="RRM" evidence="7">
    <location>
        <begin position="374"/>
        <end position="478"/>
    </location>
</feature>
<proteinExistence type="predicted"/>
<feature type="compositionally biased region" description="Basic residues" evidence="6">
    <location>
        <begin position="1"/>
        <end position="11"/>
    </location>
</feature>
<dbReference type="PANTHER" id="PTHR48039:SF5">
    <property type="entry name" value="RNA-BINDING PROTEIN 28"/>
    <property type="match status" value="1"/>
</dbReference>
<feature type="region of interest" description="Disordered" evidence="6">
    <location>
        <begin position="739"/>
        <end position="826"/>
    </location>
</feature>
<dbReference type="Proteomes" id="UP001201980">
    <property type="component" value="Unassembled WGS sequence"/>
</dbReference>
<feature type="compositionally biased region" description="Basic and acidic residues" evidence="6">
    <location>
        <begin position="590"/>
        <end position="608"/>
    </location>
</feature>
<organism evidence="8 9">
    <name type="scientific">Zalerion maritima</name>
    <dbReference type="NCBI Taxonomy" id="339359"/>
    <lineage>
        <taxon>Eukaryota</taxon>
        <taxon>Fungi</taxon>
        <taxon>Dikarya</taxon>
        <taxon>Ascomycota</taxon>
        <taxon>Pezizomycotina</taxon>
        <taxon>Sordariomycetes</taxon>
        <taxon>Lulworthiomycetidae</taxon>
        <taxon>Lulworthiales</taxon>
        <taxon>Lulworthiaceae</taxon>
        <taxon>Zalerion</taxon>
    </lineage>
</organism>
<feature type="region of interest" description="Disordered" evidence="6">
    <location>
        <begin position="312"/>
        <end position="373"/>
    </location>
</feature>
<dbReference type="GO" id="GO:0003729">
    <property type="term" value="F:mRNA binding"/>
    <property type="evidence" value="ECO:0007669"/>
    <property type="project" value="TreeGrafter"/>
</dbReference>
<dbReference type="InterPro" id="IPR051945">
    <property type="entry name" value="RRM_MRD1_RNA_proc_ribogen"/>
</dbReference>
<protein>
    <recommendedName>
        <fullName evidence="7">RRM domain-containing protein</fullName>
    </recommendedName>
</protein>
<evidence type="ECO:0000313" key="9">
    <source>
        <dbReference type="Proteomes" id="UP001201980"/>
    </source>
</evidence>
<evidence type="ECO:0000256" key="4">
    <source>
        <dbReference type="ARBA" id="ARBA00023242"/>
    </source>
</evidence>
<keyword evidence="4" id="KW-0539">Nucleus</keyword>
<accession>A0AAD5WV51</accession>
<dbReference type="PANTHER" id="PTHR48039">
    <property type="entry name" value="RNA-BINDING MOTIF PROTEIN 14B"/>
    <property type="match status" value="1"/>
</dbReference>
<evidence type="ECO:0000256" key="5">
    <source>
        <dbReference type="PROSITE-ProRule" id="PRU00176"/>
    </source>
</evidence>
<dbReference type="FunFam" id="3.30.70.330:FF:000406">
    <property type="entry name" value="Related to Nucleolar protein NOP4"/>
    <property type="match status" value="1"/>
</dbReference>
<dbReference type="PROSITE" id="PS50102">
    <property type="entry name" value="RRM"/>
    <property type="match status" value="3"/>
</dbReference>
<feature type="compositionally biased region" description="Acidic residues" evidence="6">
    <location>
        <begin position="312"/>
        <end position="345"/>
    </location>
</feature>
<dbReference type="SUPFAM" id="SSF54928">
    <property type="entry name" value="RNA-binding domain, RBD"/>
    <property type="match status" value="3"/>
</dbReference>
<feature type="region of interest" description="Disordered" evidence="6">
    <location>
        <begin position="1"/>
        <end position="36"/>
    </location>
</feature>
<feature type="region of interest" description="Disordered" evidence="6">
    <location>
        <begin position="120"/>
        <end position="151"/>
    </location>
</feature>
<dbReference type="InterPro" id="IPR035979">
    <property type="entry name" value="RBD_domain_sf"/>
</dbReference>
<keyword evidence="9" id="KW-1185">Reference proteome</keyword>
<keyword evidence="2" id="KW-0677">Repeat</keyword>
<evidence type="ECO:0000256" key="2">
    <source>
        <dbReference type="ARBA" id="ARBA00022737"/>
    </source>
</evidence>
<feature type="compositionally biased region" description="Basic and acidic residues" evidence="6">
    <location>
        <begin position="238"/>
        <end position="294"/>
    </location>
</feature>
<name>A0AAD5WV51_9PEZI</name>
<evidence type="ECO:0000256" key="3">
    <source>
        <dbReference type="ARBA" id="ARBA00022884"/>
    </source>
</evidence>
<dbReference type="AlphaFoldDB" id="A0AAD5WV51"/>
<dbReference type="InterPro" id="IPR000504">
    <property type="entry name" value="RRM_dom"/>
</dbReference>
<dbReference type="SMART" id="SM00360">
    <property type="entry name" value="RRM"/>
    <property type="match status" value="4"/>
</dbReference>
<feature type="region of interest" description="Disordered" evidence="6">
    <location>
        <begin position="590"/>
        <end position="614"/>
    </location>
</feature>
<feature type="compositionally biased region" description="Basic residues" evidence="6">
    <location>
        <begin position="806"/>
        <end position="826"/>
    </location>
</feature>
<feature type="region of interest" description="Disordered" evidence="6">
    <location>
        <begin position="627"/>
        <end position="654"/>
    </location>
</feature>
<dbReference type="InterPro" id="IPR003954">
    <property type="entry name" value="RRM_euk-type"/>
</dbReference>
<feature type="domain" description="RRM" evidence="7">
    <location>
        <begin position="155"/>
        <end position="232"/>
    </location>
</feature>
<dbReference type="Pfam" id="PF00076">
    <property type="entry name" value="RRM_1"/>
    <property type="match status" value="3"/>
</dbReference>
<evidence type="ECO:0000259" key="7">
    <source>
        <dbReference type="PROSITE" id="PS50102"/>
    </source>
</evidence>
<comment type="caution">
    <text evidence="8">The sequence shown here is derived from an EMBL/GenBank/DDBJ whole genome shotgun (WGS) entry which is preliminary data.</text>
</comment>
<feature type="compositionally biased region" description="Basic and acidic residues" evidence="6">
    <location>
        <begin position="784"/>
        <end position="805"/>
    </location>
</feature>
<evidence type="ECO:0000313" key="8">
    <source>
        <dbReference type="EMBL" id="KAJ2904258.1"/>
    </source>
</evidence>
<dbReference type="EMBL" id="JAKWBI020000058">
    <property type="protein sequence ID" value="KAJ2904258.1"/>
    <property type="molecule type" value="Genomic_DNA"/>
</dbReference>